<name>A0A164TKV2_9CRUS</name>
<gene>
    <name evidence="1" type="ORF">APZ42_024977</name>
</gene>
<reference evidence="1 2" key="1">
    <citation type="submission" date="2016-03" db="EMBL/GenBank/DDBJ databases">
        <title>EvidentialGene: Evidence-directed Construction of Genes on Genomes.</title>
        <authorList>
            <person name="Gilbert D.G."/>
            <person name="Choi J.-H."/>
            <person name="Mockaitis K."/>
            <person name="Colbourne J."/>
            <person name="Pfrender M."/>
        </authorList>
    </citation>
    <scope>NUCLEOTIDE SEQUENCE [LARGE SCALE GENOMIC DNA]</scope>
    <source>
        <strain evidence="1 2">Xinb3</strain>
        <tissue evidence="1">Complete organism</tissue>
    </source>
</reference>
<dbReference type="Proteomes" id="UP000076858">
    <property type="component" value="Unassembled WGS sequence"/>
</dbReference>
<keyword evidence="2" id="KW-1185">Reference proteome</keyword>
<evidence type="ECO:0000313" key="1">
    <source>
        <dbReference type="EMBL" id="KZS10540.1"/>
    </source>
</evidence>
<accession>A0A164TKV2</accession>
<evidence type="ECO:0000313" key="2">
    <source>
        <dbReference type="Proteomes" id="UP000076858"/>
    </source>
</evidence>
<organism evidence="1 2">
    <name type="scientific">Daphnia magna</name>
    <dbReference type="NCBI Taxonomy" id="35525"/>
    <lineage>
        <taxon>Eukaryota</taxon>
        <taxon>Metazoa</taxon>
        <taxon>Ecdysozoa</taxon>
        <taxon>Arthropoda</taxon>
        <taxon>Crustacea</taxon>
        <taxon>Branchiopoda</taxon>
        <taxon>Diplostraca</taxon>
        <taxon>Cladocera</taxon>
        <taxon>Anomopoda</taxon>
        <taxon>Daphniidae</taxon>
        <taxon>Daphnia</taxon>
    </lineage>
</organism>
<dbReference type="EMBL" id="LRGB01001776">
    <property type="protein sequence ID" value="KZS10540.1"/>
    <property type="molecule type" value="Genomic_DNA"/>
</dbReference>
<proteinExistence type="predicted"/>
<protein>
    <submittedName>
        <fullName evidence="1">Uncharacterized protein</fullName>
    </submittedName>
</protein>
<comment type="caution">
    <text evidence="1">The sequence shown here is derived from an EMBL/GenBank/DDBJ whole genome shotgun (WGS) entry which is preliminary data.</text>
</comment>
<dbReference type="AlphaFoldDB" id="A0A164TKV2"/>
<sequence length="103" mass="11677">MAVTLQNAFRDFNNVVKFNGENYNEYKYELLSMLEQLGLKNMHEPVNGILNTCPFPVSIQIPAPIVIQPIDEQAENNPIIPQILGPANQRKIDAWQLPDDSID</sequence>